<accession>A0A645ICG1</accession>
<dbReference type="GO" id="GO:0055085">
    <property type="term" value="P:transmembrane transport"/>
    <property type="evidence" value="ECO:0007669"/>
    <property type="project" value="InterPro"/>
</dbReference>
<dbReference type="PANTHER" id="PTHR30386:SF26">
    <property type="entry name" value="TRANSPORT PROTEIN COMB"/>
    <property type="match status" value="1"/>
</dbReference>
<name>A0A645ICG1_9ZZZZ</name>
<evidence type="ECO:0000259" key="5">
    <source>
        <dbReference type="Pfam" id="PF25954"/>
    </source>
</evidence>
<evidence type="ECO:0000313" key="6">
    <source>
        <dbReference type="EMBL" id="MPN49041.1"/>
    </source>
</evidence>
<dbReference type="EMBL" id="VSSQ01111920">
    <property type="protein sequence ID" value="MPN49041.1"/>
    <property type="molecule type" value="Genomic_DNA"/>
</dbReference>
<organism evidence="6">
    <name type="scientific">bioreactor metagenome</name>
    <dbReference type="NCBI Taxonomy" id="1076179"/>
    <lineage>
        <taxon>unclassified sequences</taxon>
        <taxon>metagenomes</taxon>
        <taxon>ecological metagenomes</taxon>
    </lineage>
</organism>
<proteinExistence type="predicted"/>
<evidence type="ECO:0000256" key="3">
    <source>
        <dbReference type="ARBA" id="ARBA00022989"/>
    </source>
</evidence>
<dbReference type="InterPro" id="IPR050739">
    <property type="entry name" value="MFP"/>
</dbReference>
<dbReference type="GO" id="GO:0016020">
    <property type="term" value="C:membrane"/>
    <property type="evidence" value="ECO:0007669"/>
    <property type="project" value="UniProtKB-SubCell"/>
</dbReference>
<dbReference type="AlphaFoldDB" id="A0A645ICG1"/>
<evidence type="ECO:0000256" key="2">
    <source>
        <dbReference type="ARBA" id="ARBA00022692"/>
    </source>
</evidence>
<keyword evidence="4" id="KW-0472">Membrane</keyword>
<comment type="caution">
    <text evidence="6">The sequence shown here is derived from an EMBL/GenBank/DDBJ whole genome shotgun (WGS) entry which is preliminary data.</text>
</comment>
<comment type="subcellular location">
    <subcellularLocation>
        <location evidence="1">Membrane</location>
        <topology evidence="1">Single-pass membrane protein</topology>
    </subcellularLocation>
</comment>
<keyword evidence="3" id="KW-1133">Transmembrane helix</keyword>
<gene>
    <name evidence="6" type="primary">emrK_2</name>
    <name evidence="6" type="ORF">SDC9_196654</name>
</gene>
<keyword evidence="2" id="KW-0812">Transmembrane</keyword>
<sequence length="124" mass="13649">MGRRLIQQGQLLQQPGMQVATIVSGEDKWVTANFLESQMPHITIGTKVRMKADALNGQEFEGVVTAISAATGSRYSNIPVDNSTGNFVKVQQRIPVRIEFSGNNDPEGLKRLRTGMNMDIFIKG</sequence>
<protein>
    <submittedName>
        <fullName evidence="6">Putative multidrug resistance protein EmrK</fullName>
    </submittedName>
</protein>
<evidence type="ECO:0000256" key="4">
    <source>
        <dbReference type="ARBA" id="ARBA00023136"/>
    </source>
</evidence>
<dbReference type="Gene3D" id="2.40.30.170">
    <property type="match status" value="1"/>
</dbReference>
<dbReference type="Pfam" id="PF25954">
    <property type="entry name" value="Beta-barrel_RND_2"/>
    <property type="match status" value="1"/>
</dbReference>
<dbReference type="PANTHER" id="PTHR30386">
    <property type="entry name" value="MEMBRANE FUSION SUBUNIT OF EMRAB-TOLC MULTIDRUG EFFLUX PUMP"/>
    <property type="match status" value="1"/>
</dbReference>
<evidence type="ECO:0000256" key="1">
    <source>
        <dbReference type="ARBA" id="ARBA00004167"/>
    </source>
</evidence>
<dbReference type="InterPro" id="IPR058792">
    <property type="entry name" value="Beta-barrel_RND_2"/>
</dbReference>
<reference evidence="6" key="1">
    <citation type="submission" date="2019-08" db="EMBL/GenBank/DDBJ databases">
        <authorList>
            <person name="Kucharzyk K."/>
            <person name="Murdoch R.W."/>
            <person name="Higgins S."/>
            <person name="Loffler F."/>
        </authorList>
    </citation>
    <scope>NUCLEOTIDE SEQUENCE</scope>
</reference>
<feature type="domain" description="CusB-like beta-barrel" evidence="5">
    <location>
        <begin position="29"/>
        <end position="69"/>
    </location>
</feature>